<feature type="transmembrane region" description="Helical" evidence="6">
    <location>
        <begin position="179"/>
        <end position="201"/>
    </location>
</feature>
<feature type="transmembrane region" description="Helical" evidence="6">
    <location>
        <begin position="67"/>
        <end position="90"/>
    </location>
</feature>
<feature type="transmembrane region" description="Helical" evidence="6">
    <location>
        <begin position="1351"/>
        <end position="1371"/>
    </location>
</feature>
<feature type="transmembrane region" description="Helical" evidence="6">
    <location>
        <begin position="306"/>
        <end position="326"/>
    </location>
</feature>
<dbReference type="PANTHER" id="PTHR48021">
    <property type="match status" value="1"/>
</dbReference>
<feature type="transmembrane region" description="Helical" evidence="6">
    <location>
        <begin position="1939"/>
        <end position="1958"/>
    </location>
</feature>
<feature type="transmembrane region" description="Helical" evidence="6">
    <location>
        <begin position="1964"/>
        <end position="1986"/>
    </location>
</feature>
<feature type="transmembrane region" description="Helical" evidence="6">
    <location>
        <begin position="2155"/>
        <end position="2179"/>
    </location>
</feature>
<feature type="transmembrane region" description="Helical" evidence="6">
    <location>
        <begin position="1324"/>
        <end position="1344"/>
    </location>
</feature>
<sequence>MDKIGRKRTNLAAAFPCLLSWGLLYRTGNDAVLLLYFARFLAGIAGGMMISNVVYVSEISHKRYRSVFLSLLGFYFSLGILLTTVLQTFLTWRQTALFNFGFFVLTFILVAIFTPESPVWLAGFRSDWKEAKRSLRRLIANDQVFEFEWIQLQQSIRRSENEVVEEKLKISSPTVYKPIFVLLVLFLLQQFSCIYIVIMYALKIFYLVSPRVSQGVVNEAFVLFGVLRFASSIIGSILSSRYGRKTLLLSSSGGMAVTSAIMVVSVAILSSPSFSRILAINLGYLPYTNGGIALAFSNLMLDELDISSSSWFASLIGLSTPVGALISGPLMDKFGRKGVNMVIATLCIPSWFMTGFVNLEYPMLLYGTRISIGLAAGMATANIIYVSEISHKQYRLAFLTFANIYFSFGILLISTLQIFLSWRQTSIFVGIFFVTIFILTASVIPESPIWLAQFRGDWSAAKKSLLWLNPNPEVFAEEWNKLRHSINPVQGSGQKKSFNLLKPTVYKPLLIMFILFSLQQLSLIYALIIYAVKIFPFISPDLGKLVKNGTHDFSQTIDTTIFHGIKAKKCSFRNDEYCLQWGDYGQFRIRKIDEYCEKYQYWTKLNAKLTIELDISNIHLYGGSEFGNQTWPIKRMDGKIEPFVSSQYNVYSGTSVLEALWYTNNGFSLQVEEKVPLFVSFNRNSLNLIASHEAPYIRGHIRRMNYKVCKYDNIKIAYECAIADSLGKPSAPPDYKMVELPIWSTWAKYKRGINESVVLEFANSISRHGFPNSQLEIDDKWETCYGSQTFDTKRFPNMKALVDKLHSMGYRVTIWVHPFVNTDCQPFFDEGVKKKYFVQGTNGSVVSHWWNGAGANIDFTNFEAVDWYTMRLQKLLDETGIDSYKFDAGEISWSPQVPILHAMMEDHPETLLKAYIKTVATFGNMVEARSARQTQKYPIFVRMLDRLSNWVGPFGMNTLIPELLHMNIIGYPFVLPDMIGGNAYLNEFATKELFIRWLQATVFMPSLQFSIPPWDYDEQVTNLTRKYIELHKQYAPIIYEQMKQSTVDGTMVNPPIWWIDPTDSTALTIDTEFLLGNILVAPVMEKGATSRDIYFPKGTWRDETVKNAPFIEGPTWVKNYPAGLEVLPHFTKMKAIITIGSVLIGTLLSGPLMDQIGRKKANLMVAVPCTIAWLMIFFPLSDSSFFKQMERCLVGLAMVVLTGGLLFATIILVAYFIPESPVWLASYRGDLTEAKQSMKWLNPNIDVFDDEWKEMTRTMEAEKEWTKKYDFILLSPHVYKPLVVSFILLTLQQATFLHAFIIHTPKVLSKINPDSSEKTGYENFLYYLGICRFLANIISCILYLKVGRRIFFMVSSVGMTVTSILLLILLQFDLFDNFGWNKIVLFTLFIIFGSVGVMTIPWLLPVELLPHGARSVGSLLSGPLMDRFGRKTTNIILAIPCIPAWFITYFLNLNSSLWLYASRCLVGLAMGLATSNMVYASEISNKLYRPLFLSLSTFYFAFGILFVSVLQVFLTWRQVAFASGVFFSVSLVLIIFFTPESPIWLAHFRDDWSKAKKSLQWLNPNPKIFETEWKELTDSVKDRTKQSHKNAFNITNPAIYKPLCLILVLFTLQQATFVYALIVYTVKILPLLSPQLGEIMKDEAFALLGTFGVMTIPWCLMVELFPHEARSQGSGISLCYSYSLLFILAKIFPSVLETFDTSLVFAFIAAVSIAIGLFVFFYIPETLASIIGIAIPVGAIMCGLMVDKFGRRITALTVLIPCVVSWFLMYQARSDQINIIYFSRFLSGLSSESPVWLANFQSDLKEAKRTLRSLISNDEVVPTIILSSTMIHAGVTLAFPNLLTTDFKENLVATYGSVSALATPLGTFSTGFFNDHFGRKKTMILLELLSIFTWFVATMLHNPLFFYCSSILSGSTRGALTATCSAYIAEISQGDYRQLFLSLLTLFFMVGVFLVTMMNELLTWRSAAFCFIIFSALLLALIIFFVPESPHWLAIMKLDTRQAKMVLRKLNPDETAFNKEWKLIMKKQELISTSPSLLNRLAMIRKPKVYKPCIILLILIFFQQFCAIYPISSLTLYVIPKIGNEVGNKYKSEIFFALGILRLILIILATVCLTKINQKQLLMISLTGMLASALSVFCLKLIWPDTTNTSQTTDWIFLILLTIYICTSSMGILGVPWTIIPELLPTEVRGLLGPFLVTVGYVTMSGTIRVFPLILESISTSSIFLYFTFLSLAGLIFIHNYIPETRGKSLVEIEKFFAKPKNENGISINAS</sequence>
<name>A0AAN9T4U6_9HEMI</name>
<dbReference type="InterPro" id="IPR050549">
    <property type="entry name" value="MFS_Trehalose_Transporter"/>
</dbReference>
<evidence type="ECO:0000256" key="1">
    <source>
        <dbReference type="ARBA" id="ARBA00004141"/>
    </source>
</evidence>
<evidence type="ECO:0000259" key="7">
    <source>
        <dbReference type="PROSITE" id="PS50850"/>
    </source>
</evidence>
<feature type="transmembrane region" description="Helical" evidence="6">
    <location>
        <begin position="2223"/>
        <end position="2242"/>
    </location>
</feature>
<dbReference type="Gene3D" id="1.20.1250.20">
    <property type="entry name" value="MFS general substrate transporter like domains"/>
    <property type="match status" value="7"/>
</dbReference>
<feature type="transmembrane region" description="Helical" evidence="6">
    <location>
        <begin position="1491"/>
        <end position="1513"/>
    </location>
</feature>
<dbReference type="CDD" id="cd06592">
    <property type="entry name" value="GH31_NET37"/>
    <property type="match status" value="1"/>
</dbReference>
<evidence type="ECO:0000256" key="6">
    <source>
        <dbReference type="SAM" id="Phobius"/>
    </source>
</evidence>
<feature type="transmembrane region" description="Helical" evidence="6">
    <location>
        <begin position="36"/>
        <end position="55"/>
    </location>
</feature>
<dbReference type="InterPro" id="IPR005829">
    <property type="entry name" value="Sugar_transporter_CS"/>
</dbReference>
<evidence type="ECO:0000256" key="2">
    <source>
        <dbReference type="ARBA" id="ARBA00007806"/>
    </source>
</evidence>
<comment type="similarity">
    <text evidence="2">Belongs to the glycosyl hydrolase 31 family.</text>
</comment>
<evidence type="ECO:0000256" key="5">
    <source>
        <dbReference type="ARBA" id="ARBA00023136"/>
    </source>
</evidence>
<dbReference type="PANTHER" id="PTHR48021:SF32">
    <property type="entry name" value="FACILITATED TREHALOSE TRANSPORTER TRET1-2 HOMOLOG-LIKE PROTEIN"/>
    <property type="match status" value="1"/>
</dbReference>
<protein>
    <recommendedName>
        <fullName evidence="7">Major facilitator superfamily (MFS) profile domain-containing protein</fullName>
    </recommendedName>
</protein>
<dbReference type="EMBL" id="JBBCAQ010000037">
    <property type="protein sequence ID" value="KAK7573893.1"/>
    <property type="molecule type" value="Genomic_DNA"/>
</dbReference>
<dbReference type="InterPro" id="IPR020846">
    <property type="entry name" value="MFS_dom"/>
</dbReference>
<feature type="domain" description="Major facilitator superfamily (MFS) profile" evidence="7">
    <location>
        <begin position="1"/>
        <end position="362"/>
    </location>
</feature>
<dbReference type="GO" id="GO:0004553">
    <property type="term" value="F:hydrolase activity, hydrolyzing O-glycosyl compounds"/>
    <property type="evidence" value="ECO:0007669"/>
    <property type="project" value="InterPro"/>
</dbReference>
<feature type="transmembrane region" description="Helical" evidence="6">
    <location>
        <begin position="1644"/>
        <end position="1665"/>
    </location>
</feature>
<keyword evidence="9" id="KW-1185">Reference proteome</keyword>
<feature type="transmembrane region" description="Helical" evidence="6">
    <location>
        <begin position="1702"/>
        <end position="1723"/>
    </location>
</feature>
<feature type="transmembrane region" description="Helical" evidence="6">
    <location>
        <begin position="1135"/>
        <end position="1154"/>
    </location>
</feature>
<keyword evidence="4 6" id="KW-1133">Transmembrane helix</keyword>
<feature type="transmembrane region" description="Helical" evidence="6">
    <location>
        <begin position="1852"/>
        <end position="1873"/>
    </location>
</feature>
<dbReference type="InterPro" id="IPR013780">
    <property type="entry name" value="Glyco_hydro_b"/>
</dbReference>
<dbReference type="InterPro" id="IPR005828">
    <property type="entry name" value="MFS_sugar_transport-like"/>
</dbReference>
<feature type="transmembrane region" description="Helical" evidence="6">
    <location>
        <begin position="426"/>
        <end position="445"/>
    </location>
</feature>
<gene>
    <name evidence="8" type="ORF">V9T40_011084</name>
</gene>
<accession>A0AAN9T4U6</accession>
<feature type="transmembrane region" description="Helical" evidence="6">
    <location>
        <begin position="1677"/>
        <end position="1696"/>
    </location>
</feature>
<feature type="transmembrane region" description="Helical" evidence="6">
    <location>
        <begin position="221"/>
        <end position="240"/>
    </location>
</feature>
<feature type="domain" description="Major facilitator superfamily (MFS) profile" evidence="7">
    <location>
        <begin position="1776"/>
        <end position="2246"/>
    </location>
</feature>
<evidence type="ECO:0000313" key="9">
    <source>
        <dbReference type="Proteomes" id="UP001367676"/>
    </source>
</evidence>
<feature type="transmembrane region" description="Helical" evidence="6">
    <location>
        <begin position="1882"/>
        <end position="1898"/>
    </location>
</feature>
<feature type="transmembrane region" description="Helical" evidence="6">
    <location>
        <begin position="338"/>
        <end position="357"/>
    </location>
</feature>
<feature type="transmembrane region" description="Helical" evidence="6">
    <location>
        <begin position="1282"/>
        <end position="1304"/>
    </location>
</feature>
<dbReference type="PROSITE" id="PS00216">
    <property type="entry name" value="SUGAR_TRANSPORT_1"/>
    <property type="match status" value="1"/>
</dbReference>
<proteinExistence type="inferred from homology"/>
<dbReference type="Gene3D" id="2.60.40.1180">
    <property type="entry name" value="Golgi alpha-mannosidase II"/>
    <property type="match status" value="1"/>
</dbReference>
<feature type="transmembrane region" description="Helical" evidence="6">
    <location>
        <begin position="1603"/>
        <end position="1624"/>
    </location>
</feature>
<dbReference type="SUPFAM" id="SSF51011">
    <property type="entry name" value="Glycosyl hydrolase domain"/>
    <property type="match status" value="1"/>
</dbReference>
<dbReference type="Pfam" id="PF21365">
    <property type="entry name" value="Glyco_hydro_31_3rd"/>
    <property type="match status" value="1"/>
</dbReference>
<feature type="transmembrane region" description="Helical" evidence="6">
    <location>
        <begin position="396"/>
        <end position="420"/>
    </location>
</feature>
<keyword evidence="3 6" id="KW-0812">Transmembrane</keyword>
<dbReference type="GO" id="GO:0022857">
    <property type="term" value="F:transmembrane transporter activity"/>
    <property type="evidence" value="ECO:0007669"/>
    <property type="project" value="InterPro"/>
</dbReference>
<feature type="transmembrane region" description="Helical" evidence="6">
    <location>
        <begin position="1730"/>
        <end position="1746"/>
    </location>
</feature>
<comment type="caution">
    <text evidence="8">The sequence shown here is derived from an EMBL/GenBank/DDBJ whole genome shotgun (WGS) entry which is preliminary data.</text>
</comment>
<dbReference type="InterPro" id="IPR048395">
    <property type="entry name" value="Glyco_hydro_31_C"/>
</dbReference>
<dbReference type="Pfam" id="PF01055">
    <property type="entry name" value="Glyco_hydro_31_2nd"/>
    <property type="match status" value="1"/>
</dbReference>
<feature type="transmembrane region" description="Helical" evidence="6">
    <location>
        <begin position="2191"/>
        <end position="2211"/>
    </location>
</feature>
<feature type="transmembrane region" description="Helical" evidence="6">
    <location>
        <begin position="96"/>
        <end position="115"/>
    </location>
</feature>
<keyword evidence="5 6" id="KW-0472">Membrane</keyword>
<feature type="transmembrane region" description="Helical" evidence="6">
    <location>
        <begin position="1457"/>
        <end position="1479"/>
    </location>
</feature>
<evidence type="ECO:0000313" key="8">
    <source>
        <dbReference type="EMBL" id="KAK7573893.1"/>
    </source>
</evidence>
<dbReference type="GO" id="GO:0016020">
    <property type="term" value="C:membrane"/>
    <property type="evidence" value="ECO:0007669"/>
    <property type="project" value="UniProtKB-SubCell"/>
</dbReference>
<feature type="transmembrane region" description="Helical" evidence="6">
    <location>
        <begin position="1519"/>
        <end position="1539"/>
    </location>
</feature>
<dbReference type="InterPro" id="IPR017853">
    <property type="entry name" value="GH"/>
</dbReference>
<feature type="transmembrane region" description="Helical" evidence="6">
    <location>
        <begin position="2094"/>
        <end position="2114"/>
    </location>
</feature>
<feature type="transmembrane region" description="Helical" evidence="6">
    <location>
        <begin position="2053"/>
        <end position="2079"/>
    </location>
</feature>
<dbReference type="GO" id="GO:0005975">
    <property type="term" value="P:carbohydrate metabolic process"/>
    <property type="evidence" value="ECO:0007669"/>
    <property type="project" value="InterPro"/>
</dbReference>
<dbReference type="InterPro" id="IPR000322">
    <property type="entry name" value="Glyco_hydro_31_TIM"/>
</dbReference>
<dbReference type="Proteomes" id="UP001367676">
    <property type="component" value="Unassembled WGS sequence"/>
</dbReference>
<evidence type="ECO:0000256" key="3">
    <source>
        <dbReference type="ARBA" id="ARBA00022692"/>
    </source>
</evidence>
<dbReference type="SUPFAM" id="SSF51445">
    <property type="entry name" value="(Trans)glycosidases"/>
    <property type="match status" value="1"/>
</dbReference>
<feature type="transmembrane region" description="Helical" evidence="6">
    <location>
        <begin position="1383"/>
        <end position="1404"/>
    </location>
</feature>
<feature type="transmembrane region" description="Helical" evidence="6">
    <location>
        <begin position="2121"/>
        <end position="2143"/>
    </location>
</feature>
<feature type="transmembrane region" description="Helical" evidence="6">
    <location>
        <begin position="1752"/>
        <end position="1770"/>
    </location>
</feature>
<dbReference type="SUPFAM" id="SSF103473">
    <property type="entry name" value="MFS general substrate transporter"/>
    <property type="match status" value="6"/>
</dbReference>
<feature type="transmembrane region" description="Helical" evidence="6">
    <location>
        <begin position="1193"/>
        <end position="1217"/>
    </location>
</feature>
<comment type="subcellular location">
    <subcellularLocation>
        <location evidence="1">Membrane</location>
        <topology evidence="1">Multi-pass membrane protein</topology>
    </subcellularLocation>
</comment>
<feature type="transmembrane region" description="Helical" evidence="6">
    <location>
        <begin position="1161"/>
        <end position="1181"/>
    </location>
</feature>
<feature type="transmembrane region" description="Helical" evidence="6">
    <location>
        <begin position="1434"/>
        <end position="1451"/>
    </location>
</feature>
<dbReference type="Gene3D" id="3.20.20.80">
    <property type="entry name" value="Glycosidases"/>
    <property type="match status" value="1"/>
</dbReference>
<evidence type="ECO:0000256" key="4">
    <source>
        <dbReference type="ARBA" id="ARBA00022989"/>
    </source>
</evidence>
<feature type="transmembrane region" description="Helical" evidence="6">
    <location>
        <begin position="247"/>
        <end position="269"/>
    </location>
</feature>
<organism evidence="8 9">
    <name type="scientific">Parthenolecanium corni</name>
    <dbReference type="NCBI Taxonomy" id="536013"/>
    <lineage>
        <taxon>Eukaryota</taxon>
        <taxon>Metazoa</taxon>
        <taxon>Ecdysozoa</taxon>
        <taxon>Arthropoda</taxon>
        <taxon>Hexapoda</taxon>
        <taxon>Insecta</taxon>
        <taxon>Pterygota</taxon>
        <taxon>Neoptera</taxon>
        <taxon>Paraneoptera</taxon>
        <taxon>Hemiptera</taxon>
        <taxon>Sternorrhyncha</taxon>
        <taxon>Coccoidea</taxon>
        <taxon>Coccidae</taxon>
        <taxon>Parthenolecanium</taxon>
    </lineage>
</organism>
<feature type="transmembrane region" description="Helical" evidence="6">
    <location>
        <begin position="363"/>
        <end position="384"/>
    </location>
</feature>
<dbReference type="PROSITE" id="PS50850">
    <property type="entry name" value="MFS"/>
    <property type="match status" value="2"/>
</dbReference>
<reference evidence="8 9" key="1">
    <citation type="submission" date="2024-03" db="EMBL/GenBank/DDBJ databases">
        <title>Adaptation during the transition from Ophiocordyceps entomopathogen to insect associate is accompanied by gene loss and intensified selection.</title>
        <authorList>
            <person name="Ward C.M."/>
            <person name="Onetto C.A."/>
            <person name="Borneman A.R."/>
        </authorList>
    </citation>
    <scope>NUCLEOTIDE SEQUENCE [LARGE SCALE GENOMIC DNA]</scope>
    <source>
        <strain evidence="8">AWRI1</strain>
        <tissue evidence="8">Single Adult Female</tissue>
    </source>
</reference>
<feature type="transmembrane region" description="Helical" evidence="6">
    <location>
        <begin position="509"/>
        <end position="532"/>
    </location>
</feature>
<dbReference type="Pfam" id="PF00083">
    <property type="entry name" value="Sugar_tr"/>
    <property type="match status" value="6"/>
</dbReference>
<dbReference type="InterPro" id="IPR036259">
    <property type="entry name" value="MFS_trans_sf"/>
</dbReference>